<dbReference type="InterPro" id="IPR011053">
    <property type="entry name" value="Single_hybrid_motif"/>
</dbReference>
<feature type="region of interest" description="Disordered" evidence="4">
    <location>
        <begin position="1"/>
        <end position="22"/>
    </location>
</feature>
<evidence type="ECO:0000256" key="4">
    <source>
        <dbReference type="SAM" id="MobiDB-lite"/>
    </source>
</evidence>
<dbReference type="SUPFAM" id="SSF51230">
    <property type="entry name" value="Single hybrid motif"/>
    <property type="match status" value="1"/>
</dbReference>
<dbReference type="Proteomes" id="UP001347796">
    <property type="component" value="Unassembled WGS sequence"/>
</dbReference>
<dbReference type="Pfam" id="PF01597">
    <property type="entry name" value="GCV_H"/>
    <property type="match status" value="1"/>
</dbReference>
<sequence>MEEEDFDNGIPGFEFDENDWPTTNERPPPFVDRYFSRFYKTDMNGKIGEDHCVLCHSNKICIVTLAKSHPVITEKKVISSINFQVADGINRLDNKVSGKGKRGAQWVKPNSALCRIICEDGSQYTVCACVRGMLVEINETILTSPNFIAEKPEDAGFVAIILIKKNEYEREKKALLSEEKYKEIVNNRSSTVDKSSNAEESNKTEQTLQL</sequence>
<protein>
    <recommendedName>
        <fullName evidence="2">Protein Abitram</fullName>
    </recommendedName>
    <alternativeName>
        <fullName evidence="3">Actin-binding transcription modulator</fullName>
    </alternativeName>
</protein>
<dbReference type="EMBL" id="JAZGQO010000021">
    <property type="protein sequence ID" value="KAK6166731.1"/>
    <property type="molecule type" value="Genomic_DNA"/>
</dbReference>
<evidence type="ECO:0000313" key="5">
    <source>
        <dbReference type="EMBL" id="KAK6166731.1"/>
    </source>
</evidence>
<comment type="caution">
    <text evidence="5">The sequence shown here is derived from an EMBL/GenBank/DDBJ whole genome shotgun (WGS) entry which is preliminary data.</text>
</comment>
<proteinExistence type="inferred from homology"/>
<dbReference type="InterPro" id="IPR039169">
    <property type="entry name" value="Abitram"/>
</dbReference>
<keyword evidence="6" id="KW-1185">Reference proteome</keyword>
<dbReference type="PANTHER" id="PTHR13651">
    <property type="entry name" value="PROTEIN ABITRAM"/>
    <property type="match status" value="1"/>
</dbReference>
<dbReference type="AlphaFoldDB" id="A0AAN8GA08"/>
<reference evidence="5 6" key="1">
    <citation type="submission" date="2024-01" db="EMBL/GenBank/DDBJ databases">
        <title>The genome of the rayed Mediterranean limpet Patella caerulea (Linnaeus, 1758).</title>
        <authorList>
            <person name="Anh-Thu Weber A."/>
            <person name="Halstead-Nussloch G."/>
        </authorList>
    </citation>
    <scope>NUCLEOTIDE SEQUENCE [LARGE SCALE GENOMIC DNA]</scope>
    <source>
        <strain evidence="5">AATW-2023a</strain>
        <tissue evidence="5">Whole specimen</tissue>
    </source>
</reference>
<organism evidence="5 6">
    <name type="scientific">Patella caerulea</name>
    <name type="common">Rayed Mediterranean limpet</name>
    <dbReference type="NCBI Taxonomy" id="87958"/>
    <lineage>
        <taxon>Eukaryota</taxon>
        <taxon>Metazoa</taxon>
        <taxon>Spiralia</taxon>
        <taxon>Lophotrochozoa</taxon>
        <taxon>Mollusca</taxon>
        <taxon>Gastropoda</taxon>
        <taxon>Patellogastropoda</taxon>
        <taxon>Patelloidea</taxon>
        <taxon>Patellidae</taxon>
        <taxon>Patella</taxon>
    </lineage>
</organism>
<evidence type="ECO:0000256" key="1">
    <source>
        <dbReference type="ARBA" id="ARBA00010764"/>
    </source>
</evidence>
<evidence type="ECO:0000313" key="6">
    <source>
        <dbReference type="Proteomes" id="UP001347796"/>
    </source>
</evidence>
<name>A0AAN8GA08_PATCE</name>
<comment type="similarity">
    <text evidence="1">Belongs to the ABITRAM family.</text>
</comment>
<evidence type="ECO:0000256" key="3">
    <source>
        <dbReference type="ARBA" id="ARBA00030463"/>
    </source>
</evidence>
<evidence type="ECO:0000256" key="2">
    <source>
        <dbReference type="ARBA" id="ARBA00019325"/>
    </source>
</evidence>
<gene>
    <name evidence="5" type="ORF">SNE40_023360</name>
</gene>
<dbReference type="InterPro" id="IPR033753">
    <property type="entry name" value="GCV_H/Fam206"/>
</dbReference>
<dbReference type="Gene3D" id="2.40.50.100">
    <property type="match status" value="1"/>
</dbReference>
<dbReference type="PANTHER" id="PTHR13651:SF0">
    <property type="entry name" value="PROTEIN ABITRAM"/>
    <property type="match status" value="1"/>
</dbReference>
<feature type="region of interest" description="Disordered" evidence="4">
    <location>
        <begin position="187"/>
        <end position="210"/>
    </location>
</feature>
<accession>A0AAN8GA08</accession>
<dbReference type="GO" id="GO:0005634">
    <property type="term" value="C:nucleus"/>
    <property type="evidence" value="ECO:0007669"/>
    <property type="project" value="TreeGrafter"/>
</dbReference>